<evidence type="ECO:0000313" key="2">
    <source>
        <dbReference type="EMBL" id="QJI05482.1"/>
    </source>
</evidence>
<dbReference type="EMBL" id="MT144553">
    <property type="protein sequence ID" value="QJA54956.1"/>
    <property type="molecule type" value="Genomic_DNA"/>
</dbReference>
<reference evidence="1" key="1">
    <citation type="submission" date="2020-03" db="EMBL/GenBank/DDBJ databases">
        <title>The deep terrestrial virosphere.</title>
        <authorList>
            <person name="Holmfeldt K."/>
            <person name="Nilsson E."/>
            <person name="Simone D."/>
            <person name="Lopez-Fernandez M."/>
            <person name="Wu X."/>
            <person name="de Brujin I."/>
            <person name="Lundin D."/>
            <person name="Andersson A."/>
            <person name="Bertilsson S."/>
            <person name="Dopson M."/>
        </authorList>
    </citation>
    <scope>NUCLEOTIDE SEQUENCE</scope>
    <source>
        <strain evidence="1">TM448A06223</strain>
        <strain evidence="2">TM448B01188</strain>
    </source>
</reference>
<name>A0A6H2A438_9ZZZZ</name>
<organism evidence="1">
    <name type="scientific">viral metagenome</name>
    <dbReference type="NCBI Taxonomy" id="1070528"/>
    <lineage>
        <taxon>unclassified sequences</taxon>
        <taxon>metagenomes</taxon>
        <taxon>organismal metagenomes</taxon>
    </lineage>
</organism>
<gene>
    <name evidence="1" type="ORF">TM448A06223_0010</name>
    <name evidence="2" type="ORF">TM448B01188_0022</name>
</gene>
<protein>
    <submittedName>
        <fullName evidence="1">Uncharacterized protein</fullName>
    </submittedName>
</protein>
<dbReference type="AlphaFoldDB" id="A0A6H2A438"/>
<sequence length="128" mass="15541">MCLHHLDDRVKEKYGKKEFGWKVFSQYDDELEGVYTGGKIRPRKQWLREDRFRTDRCSTKILNSQLIKYPAGWHIYLLRQDARKNRWKKFNQHSFSHDVVKKVQFRRPVAWGRQDGCPIVVTKEIFIE</sequence>
<dbReference type="EMBL" id="MT145203">
    <property type="protein sequence ID" value="QJI05482.1"/>
    <property type="molecule type" value="Genomic_DNA"/>
</dbReference>
<accession>A0A6H2A438</accession>
<evidence type="ECO:0000313" key="1">
    <source>
        <dbReference type="EMBL" id="QJA54956.1"/>
    </source>
</evidence>
<proteinExistence type="predicted"/>